<sequence length="494" mass="52887">MAWGNEERAGSSKEKDTLSPEVGKKGRGLAVPSRSSSQRGSPTTTGLSGATASDPRDSIGGHSKESKGSMLGRNRNGSTSSNRLGVGTGPTATPGQSEPTSPAAPSHKKKKGGFLALFGCCGVPDSANGLDTEPPVPNHKLDKIPARPATASRRPTPSEQPSGNKTQLAEKESNQQAQSSQGISQNSKRISGSSTQDRSTVGDRDGESKQTTLVGPGSSNPVISVEPPHAKGADTETIEEAASEKDTEGDTPMPDADASRQQRSQGAVTTADEQLPSVPPPPPGPVPVAPNPPTSTLIESPPVFAQEQQQRWLLPPQAPEFKGKKCLVLDLDETLVHSSFKILHQADFTIPVEIEGNFHNVYVIKRPGVDQFMKRVGELYEVVVFTASVSKYGDPLLDQLDIHKVVHHRLFRESCYNHQGNYVKDLSQVGRDLKDTIIIDNSPTSYIFHPQHAVPISSWFSDAHDNELLDLIPVLEDLAGDNVRDVSLVLDVTL</sequence>
<evidence type="ECO:0000259" key="2">
    <source>
        <dbReference type="PROSITE" id="PS50969"/>
    </source>
</evidence>
<feature type="compositionally biased region" description="Polar residues" evidence="1">
    <location>
        <begin position="33"/>
        <end position="51"/>
    </location>
</feature>
<feature type="compositionally biased region" description="Polar residues" evidence="1">
    <location>
        <begin position="153"/>
        <end position="167"/>
    </location>
</feature>
<dbReference type="InterPro" id="IPR050365">
    <property type="entry name" value="TIM50"/>
</dbReference>
<dbReference type="GO" id="GO:0009651">
    <property type="term" value="P:response to salt stress"/>
    <property type="evidence" value="ECO:0007669"/>
    <property type="project" value="UniProtKB-ARBA"/>
</dbReference>
<evidence type="ECO:0000313" key="4">
    <source>
        <dbReference type="Proteomes" id="UP001302126"/>
    </source>
</evidence>
<dbReference type="InterPro" id="IPR036412">
    <property type="entry name" value="HAD-like_sf"/>
</dbReference>
<proteinExistence type="predicted"/>
<dbReference type="PANTHER" id="PTHR12210">
    <property type="entry name" value="DULLARD PROTEIN PHOSPHATASE"/>
    <property type="match status" value="1"/>
</dbReference>
<keyword evidence="4" id="KW-1185">Reference proteome</keyword>
<feature type="compositionally biased region" description="Basic and acidic residues" evidence="1">
    <location>
        <begin position="54"/>
        <end position="67"/>
    </location>
</feature>
<feature type="region of interest" description="Disordered" evidence="1">
    <location>
        <begin position="1"/>
        <end position="292"/>
    </location>
</feature>
<accession>A0AAN7AND6</accession>
<protein>
    <submittedName>
        <fullName evidence="3">Phosphatase PSR1</fullName>
    </submittedName>
</protein>
<name>A0AAN7AND6_9PEZI</name>
<dbReference type="FunFam" id="3.40.50.1000:FF:000043">
    <property type="entry name" value="General stress response phosphoprotein phosphatase Psr1/2"/>
    <property type="match status" value="1"/>
</dbReference>
<dbReference type="Gene3D" id="3.40.50.1000">
    <property type="entry name" value="HAD superfamily/HAD-like"/>
    <property type="match status" value="1"/>
</dbReference>
<dbReference type="NCBIfam" id="TIGR02251">
    <property type="entry name" value="HIF-SF_euk"/>
    <property type="match status" value="1"/>
</dbReference>
<dbReference type="GO" id="GO:1904262">
    <property type="term" value="P:negative regulation of TORC1 signaling"/>
    <property type="evidence" value="ECO:0007669"/>
    <property type="project" value="UniProtKB-ARBA"/>
</dbReference>
<reference evidence="3" key="2">
    <citation type="submission" date="2023-05" db="EMBL/GenBank/DDBJ databases">
        <authorList>
            <consortium name="Lawrence Berkeley National Laboratory"/>
            <person name="Steindorff A."/>
            <person name="Hensen N."/>
            <person name="Bonometti L."/>
            <person name="Westerberg I."/>
            <person name="Brannstrom I.O."/>
            <person name="Guillou S."/>
            <person name="Cros-Aarteil S."/>
            <person name="Calhoun S."/>
            <person name="Haridas S."/>
            <person name="Kuo A."/>
            <person name="Mondo S."/>
            <person name="Pangilinan J."/>
            <person name="Riley R."/>
            <person name="Labutti K."/>
            <person name="Andreopoulos B."/>
            <person name="Lipzen A."/>
            <person name="Chen C."/>
            <person name="Yanf M."/>
            <person name="Daum C."/>
            <person name="Ng V."/>
            <person name="Clum A."/>
            <person name="Ohm R."/>
            <person name="Martin F."/>
            <person name="Silar P."/>
            <person name="Natvig D."/>
            <person name="Lalanne C."/>
            <person name="Gautier V."/>
            <person name="Ament-Velasquez S.L."/>
            <person name="Kruys A."/>
            <person name="Hutchinson M.I."/>
            <person name="Powell A.J."/>
            <person name="Barry K."/>
            <person name="Miller A.N."/>
            <person name="Grigoriev I.V."/>
            <person name="Debuchy R."/>
            <person name="Gladieux P."/>
            <person name="Thoren M.H."/>
            <person name="Johannesson H."/>
        </authorList>
    </citation>
    <scope>NUCLEOTIDE SEQUENCE</scope>
    <source>
        <strain evidence="3">PSN309</strain>
    </source>
</reference>
<evidence type="ECO:0000256" key="1">
    <source>
        <dbReference type="SAM" id="MobiDB-lite"/>
    </source>
</evidence>
<dbReference type="InterPro" id="IPR023214">
    <property type="entry name" value="HAD_sf"/>
</dbReference>
<dbReference type="SMART" id="SM00577">
    <property type="entry name" value="CPDc"/>
    <property type="match status" value="1"/>
</dbReference>
<organism evidence="3 4">
    <name type="scientific">Podospora australis</name>
    <dbReference type="NCBI Taxonomy" id="1536484"/>
    <lineage>
        <taxon>Eukaryota</taxon>
        <taxon>Fungi</taxon>
        <taxon>Dikarya</taxon>
        <taxon>Ascomycota</taxon>
        <taxon>Pezizomycotina</taxon>
        <taxon>Sordariomycetes</taxon>
        <taxon>Sordariomycetidae</taxon>
        <taxon>Sordariales</taxon>
        <taxon>Podosporaceae</taxon>
        <taxon>Podospora</taxon>
    </lineage>
</organism>
<feature type="domain" description="FCP1 homology" evidence="2">
    <location>
        <begin position="320"/>
        <end position="478"/>
    </location>
</feature>
<dbReference type="EMBL" id="MU864351">
    <property type="protein sequence ID" value="KAK4193493.1"/>
    <property type="molecule type" value="Genomic_DNA"/>
</dbReference>
<dbReference type="InterPro" id="IPR011948">
    <property type="entry name" value="Dullard_phosphatase"/>
</dbReference>
<feature type="compositionally biased region" description="Polar residues" evidence="1">
    <location>
        <begin position="259"/>
        <end position="272"/>
    </location>
</feature>
<feature type="compositionally biased region" description="Basic and acidic residues" evidence="1">
    <location>
        <begin position="1"/>
        <end position="24"/>
    </location>
</feature>
<dbReference type="GO" id="GO:0016791">
    <property type="term" value="F:phosphatase activity"/>
    <property type="evidence" value="ECO:0007669"/>
    <property type="project" value="InterPro"/>
</dbReference>
<dbReference type="PROSITE" id="PS50969">
    <property type="entry name" value="FCP1"/>
    <property type="match status" value="1"/>
</dbReference>
<feature type="compositionally biased region" description="Polar residues" evidence="1">
    <location>
        <begin position="90"/>
        <end position="100"/>
    </location>
</feature>
<evidence type="ECO:0000313" key="3">
    <source>
        <dbReference type="EMBL" id="KAK4193493.1"/>
    </source>
</evidence>
<reference evidence="3" key="1">
    <citation type="journal article" date="2023" name="Mol. Phylogenet. Evol.">
        <title>Genome-scale phylogeny and comparative genomics of the fungal order Sordariales.</title>
        <authorList>
            <person name="Hensen N."/>
            <person name="Bonometti L."/>
            <person name="Westerberg I."/>
            <person name="Brannstrom I.O."/>
            <person name="Guillou S."/>
            <person name="Cros-Aarteil S."/>
            <person name="Calhoun S."/>
            <person name="Haridas S."/>
            <person name="Kuo A."/>
            <person name="Mondo S."/>
            <person name="Pangilinan J."/>
            <person name="Riley R."/>
            <person name="LaButti K."/>
            <person name="Andreopoulos B."/>
            <person name="Lipzen A."/>
            <person name="Chen C."/>
            <person name="Yan M."/>
            <person name="Daum C."/>
            <person name="Ng V."/>
            <person name="Clum A."/>
            <person name="Steindorff A."/>
            <person name="Ohm R.A."/>
            <person name="Martin F."/>
            <person name="Silar P."/>
            <person name="Natvig D.O."/>
            <person name="Lalanne C."/>
            <person name="Gautier V."/>
            <person name="Ament-Velasquez S.L."/>
            <person name="Kruys A."/>
            <person name="Hutchinson M.I."/>
            <person name="Powell A.J."/>
            <person name="Barry K."/>
            <person name="Miller A.N."/>
            <person name="Grigoriev I.V."/>
            <person name="Debuchy R."/>
            <person name="Gladieux P."/>
            <person name="Hiltunen Thoren M."/>
            <person name="Johannesson H."/>
        </authorList>
    </citation>
    <scope>NUCLEOTIDE SEQUENCE</scope>
    <source>
        <strain evidence="3">PSN309</strain>
    </source>
</reference>
<dbReference type="GO" id="GO:0045944">
    <property type="term" value="P:positive regulation of transcription by RNA polymerase II"/>
    <property type="evidence" value="ECO:0007669"/>
    <property type="project" value="UniProtKB-ARBA"/>
</dbReference>
<dbReference type="AlphaFoldDB" id="A0AAN7AND6"/>
<gene>
    <name evidence="3" type="ORF">QBC35DRAFT_511336</name>
</gene>
<feature type="compositionally biased region" description="Polar residues" evidence="1">
    <location>
        <begin position="174"/>
        <end position="199"/>
    </location>
</feature>
<feature type="compositionally biased region" description="Pro residues" evidence="1">
    <location>
        <begin position="277"/>
        <end position="292"/>
    </location>
</feature>
<dbReference type="GO" id="GO:0034198">
    <property type="term" value="P:cellular response to amino acid starvation"/>
    <property type="evidence" value="ECO:0007669"/>
    <property type="project" value="UniProtKB-ARBA"/>
</dbReference>
<dbReference type="SUPFAM" id="SSF56784">
    <property type="entry name" value="HAD-like"/>
    <property type="match status" value="1"/>
</dbReference>
<comment type="caution">
    <text evidence="3">The sequence shown here is derived from an EMBL/GenBank/DDBJ whole genome shotgun (WGS) entry which is preliminary data.</text>
</comment>
<feature type="compositionally biased region" description="Polar residues" evidence="1">
    <location>
        <begin position="209"/>
        <end position="222"/>
    </location>
</feature>
<dbReference type="CDD" id="cd07521">
    <property type="entry name" value="HAD_FCP1-like"/>
    <property type="match status" value="1"/>
</dbReference>
<dbReference type="InterPro" id="IPR004274">
    <property type="entry name" value="FCP1_dom"/>
</dbReference>
<dbReference type="Pfam" id="PF03031">
    <property type="entry name" value="NIF"/>
    <property type="match status" value="1"/>
</dbReference>
<dbReference type="Proteomes" id="UP001302126">
    <property type="component" value="Unassembled WGS sequence"/>
</dbReference>